<name>A0ABU6UKR1_9FABA</name>
<feature type="region of interest" description="Disordered" evidence="1">
    <location>
        <begin position="49"/>
        <end position="104"/>
    </location>
</feature>
<accession>A0ABU6UKR1</accession>
<proteinExistence type="predicted"/>
<dbReference type="EMBL" id="JASCZI010121473">
    <property type="protein sequence ID" value="MED6161895.1"/>
    <property type="molecule type" value="Genomic_DNA"/>
</dbReference>
<sequence length="282" mass="32409">MCGRCTQRHGHPQGRWDWHHHRSRRIQQVSRWCEASRYWHSYLRSPPEEEGAKPSLLLGPPASPAESDDLEGEVEKEAERSKVKNDRKKRRKEEEGDNAYGARSHHHCCGIRNRVSCRENRERHRERRVDGGHWQNVRRRGEEPALPPHHRLAILSLLCLIATVSPSSWEVEKDKSCQLRMGFLLRAVVSPLTCCHSQALFRRHYCQKLPSWLLSRSSLRSPELIELGYCRYSRKLLKLTELLFFLISTAALPFSKLGGSNAKENGVGVVATAFAGPSFLCF</sequence>
<evidence type="ECO:0000256" key="1">
    <source>
        <dbReference type="SAM" id="MobiDB-lite"/>
    </source>
</evidence>
<gene>
    <name evidence="2" type="ORF">PIB30_065091</name>
</gene>
<evidence type="ECO:0000313" key="2">
    <source>
        <dbReference type="EMBL" id="MED6161895.1"/>
    </source>
</evidence>
<comment type="caution">
    <text evidence="2">The sequence shown here is derived from an EMBL/GenBank/DDBJ whole genome shotgun (WGS) entry which is preliminary data.</text>
</comment>
<feature type="compositionally biased region" description="Basic and acidic residues" evidence="1">
    <location>
        <begin position="73"/>
        <end position="84"/>
    </location>
</feature>
<reference evidence="2 3" key="1">
    <citation type="journal article" date="2023" name="Plants (Basel)">
        <title>Bridging the Gap: Combining Genomics and Transcriptomics Approaches to Understand Stylosanthes scabra, an Orphan Legume from the Brazilian Caatinga.</title>
        <authorList>
            <person name="Ferreira-Neto J.R.C."/>
            <person name="da Silva M.D."/>
            <person name="Binneck E."/>
            <person name="de Melo N.F."/>
            <person name="da Silva R.H."/>
            <person name="de Melo A.L.T.M."/>
            <person name="Pandolfi V."/>
            <person name="Bustamante F.O."/>
            <person name="Brasileiro-Vidal A.C."/>
            <person name="Benko-Iseppon A.M."/>
        </authorList>
    </citation>
    <scope>NUCLEOTIDE SEQUENCE [LARGE SCALE GENOMIC DNA]</scope>
    <source>
        <tissue evidence="2">Leaves</tissue>
    </source>
</reference>
<dbReference type="Proteomes" id="UP001341840">
    <property type="component" value="Unassembled WGS sequence"/>
</dbReference>
<keyword evidence="3" id="KW-1185">Reference proteome</keyword>
<evidence type="ECO:0000313" key="3">
    <source>
        <dbReference type="Proteomes" id="UP001341840"/>
    </source>
</evidence>
<organism evidence="2 3">
    <name type="scientific">Stylosanthes scabra</name>
    <dbReference type="NCBI Taxonomy" id="79078"/>
    <lineage>
        <taxon>Eukaryota</taxon>
        <taxon>Viridiplantae</taxon>
        <taxon>Streptophyta</taxon>
        <taxon>Embryophyta</taxon>
        <taxon>Tracheophyta</taxon>
        <taxon>Spermatophyta</taxon>
        <taxon>Magnoliopsida</taxon>
        <taxon>eudicotyledons</taxon>
        <taxon>Gunneridae</taxon>
        <taxon>Pentapetalae</taxon>
        <taxon>rosids</taxon>
        <taxon>fabids</taxon>
        <taxon>Fabales</taxon>
        <taxon>Fabaceae</taxon>
        <taxon>Papilionoideae</taxon>
        <taxon>50 kb inversion clade</taxon>
        <taxon>dalbergioids sensu lato</taxon>
        <taxon>Dalbergieae</taxon>
        <taxon>Pterocarpus clade</taxon>
        <taxon>Stylosanthes</taxon>
    </lineage>
</organism>
<feature type="region of interest" description="Disordered" evidence="1">
    <location>
        <begin position="1"/>
        <end position="21"/>
    </location>
</feature>
<protein>
    <submittedName>
        <fullName evidence="2">Uncharacterized protein</fullName>
    </submittedName>
</protein>